<evidence type="ECO:0000256" key="1">
    <source>
        <dbReference type="SAM" id="Phobius"/>
    </source>
</evidence>
<dbReference type="EMBL" id="CAJVPP010002488">
    <property type="protein sequence ID" value="CAG8601788.1"/>
    <property type="molecule type" value="Genomic_DNA"/>
</dbReference>
<evidence type="ECO:0000313" key="2">
    <source>
        <dbReference type="EMBL" id="CAG8601788.1"/>
    </source>
</evidence>
<evidence type="ECO:0000313" key="3">
    <source>
        <dbReference type="Proteomes" id="UP000789375"/>
    </source>
</evidence>
<gene>
    <name evidence="2" type="ORF">FMOSSE_LOCUS8990</name>
</gene>
<keyword evidence="1" id="KW-0472">Membrane</keyword>
<dbReference type="AlphaFoldDB" id="A0A9N9GH13"/>
<feature type="transmembrane region" description="Helical" evidence="1">
    <location>
        <begin position="566"/>
        <end position="584"/>
    </location>
</feature>
<accession>A0A9N9GH13</accession>
<proteinExistence type="predicted"/>
<name>A0A9N9GH13_FUNMO</name>
<dbReference type="Proteomes" id="UP000789375">
    <property type="component" value="Unassembled WGS sequence"/>
</dbReference>
<keyword evidence="1" id="KW-0812">Transmembrane</keyword>
<reference evidence="2" key="1">
    <citation type="submission" date="2021-06" db="EMBL/GenBank/DDBJ databases">
        <authorList>
            <person name="Kallberg Y."/>
            <person name="Tangrot J."/>
            <person name="Rosling A."/>
        </authorList>
    </citation>
    <scope>NUCLEOTIDE SEQUENCE</scope>
    <source>
        <strain evidence="2">87-6 pot B 2015</strain>
    </source>
</reference>
<protein>
    <submittedName>
        <fullName evidence="2">9940_t:CDS:1</fullName>
    </submittedName>
</protein>
<comment type="caution">
    <text evidence="2">The sequence shown here is derived from an EMBL/GenBank/DDBJ whole genome shotgun (WGS) entry which is preliminary data.</text>
</comment>
<feature type="transmembrane region" description="Helical" evidence="1">
    <location>
        <begin position="596"/>
        <end position="620"/>
    </location>
</feature>
<keyword evidence="3" id="KW-1185">Reference proteome</keyword>
<keyword evidence="1" id="KW-1133">Transmembrane helix</keyword>
<organism evidence="2 3">
    <name type="scientific">Funneliformis mosseae</name>
    <name type="common">Endomycorrhizal fungus</name>
    <name type="synonym">Glomus mosseae</name>
    <dbReference type="NCBI Taxonomy" id="27381"/>
    <lineage>
        <taxon>Eukaryota</taxon>
        <taxon>Fungi</taxon>
        <taxon>Fungi incertae sedis</taxon>
        <taxon>Mucoromycota</taxon>
        <taxon>Glomeromycotina</taxon>
        <taxon>Glomeromycetes</taxon>
        <taxon>Glomerales</taxon>
        <taxon>Glomeraceae</taxon>
        <taxon>Funneliformis</taxon>
    </lineage>
</organism>
<sequence length="703" mass="80614">MNLSGTNSLYFIAIFILLINPLCLFSYKTFSYNETEPGFQVYQLLTYYDGTSVVYLNKPINETCSEPRIILRIIHPNGTVDKAEVDYPIPDFNFCIIPNDISMPLHLVLYRHLPDYIYVLYENSTDINSASYFALHVTPFSKFGNMVLHTNEENGFLFYNPLTETDTEWIYFNNSDSNGNFLPINNGRFDQEISDIFPTIDGNFGIVTRIHKNTSNSPHGLIDPTELTFELYITFVGPNKNADGPYLLYQTSIPNLQIQSSCNVAYTTKGYFCILNMKDEQHEDPKYHVIKIIFQNSGSVVDVETFSDIELYRNLDENEFVMFNNVYHGGGFRNNTFVIVHQEDNYTWKIYSADIPKFTSNVNNSDSTLRQTVPGNSLSFTYSADNRTINISILESTFNQPNAKYCIVIEDNVVNDLETNQPIIGIGSNIWEFNTVDNQDIFAEDVTGRFSLTTEGTKYFKSLSSYNQTRFLLNLRVYLAKSIPLEINRLHAIKYESDENQRIFLSLSIKSTSNLNERNVDHIIKDLDLLIQYKEVTPISLFETTNFIDASFGFQRTRNFFDDVKFHLIGIVIGLWIKAGTLVNSVRNNGKKVPQLFIPSIMFVVVPVAINSTLSMIIMLQEITQNKIFYEWFRNNINTAVLFTILAGADLELINILSSEVAGIMLFSAPIEKRTQSYIFWGSLLGFLIEDIPQFIIQFFSFD</sequence>
<feature type="transmembrane region" description="Helical" evidence="1">
    <location>
        <begin position="678"/>
        <end position="700"/>
    </location>
</feature>
<feature type="transmembrane region" description="Helical" evidence="1">
    <location>
        <begin position="9"/>
        <end position="27"/>
    </location>
</feature>
<feature type="transmembrane region" description="Helical" evidence="1">
    <location>
        <begin position="640"/>
        <end position="666"/>
    </location>
</feature>